<feature type="compositionally biased region" description="Basic and acidic residues" evidence="2">
    <location>
        <begin position="119"/>
        <end position="154"/>
    </location>
</feature>
<organism evidence="4 5">
    <name type="scientific">Halomonas korlensis</name>
    <dbReference type="NCBI Taxonomy" id="463301"/>
    <lineage>
        <taxon>Bacteria</taxon>
        <taxon>Pseudomonadati</taxon>
        <taxon>Pseudomonadota</taxon>
        <taxon>Gammaproteobacteria</taxon>
        <taxon>Oceanospirillales</taxon>
        <taxon>Halomonadaceae</taxon>
        <taxon>Halomonas</taxon>
    </lineage>
</organism>
<dbReference type="RefSeq" id="WP_089797570.1">
    <property type="nucleotide sequence ID" value="NZ_FPBP01000021.1"/>
</dbReference>
<evidence type="ECO:0000259" key="3">
    <source>
        <dbReference type="PROSITE" id="PS50943"/>
    </source>
</evidence>
<evidence type="ECO:0000256" key="1">
    <source>
        <dbReference type="ARBA" id="ARBA00023125"/>
    </source>
</evidence>
<dbReference type="SMART" id="SM00530">
    <property type="entry name" value="HTH_XRE"/>
    <property type="match status" value="1"/>
</dbReference>
<evidence type="ECO:0000256" key="2">
    <source>
        <dbReference type="SAM" id="MobiDB-lite"/>
    </source>
</evidence>
<evidence type="ECO:0000313" key="4">
    <source>
        <dbReference type="EMBL" id="SFU96802.1"/>
    </source>
</evidence>
<keyword evidence="1 4" id="KW-0238">DNA-binding</keyword>
<dbReference type="Gene3D" id="1.10.260.40">
    <property type="entry name" value="lambda repressor-like DNA-binding domains"/>
    <property type="match status" value="1"/>
</dbReference>
<dbReference type="Pfam" id="PF01381">
    <property type="entry name" value="HTH_3"/>
    <property type="match status" value="1"/>
</dbReference>
<dbReference type="GO" id="GO:0003677">
    <property type="term" value="F:DNA binding"/>
    <property type="evidence" value="ECO:0007669"/>
    <property type="project" value="UniProtKB-KW"/>
</dbReference>
<feature type="domain" description="HTH cro/C1-type" evidence="3">
    <location>
        <begin position="7"/>
        <end position="61"/>
    </location>
</feature>
<dbReference type="PANTHER" id="PTHR46797:SF1">
    <property type="entry name" value="METHYLPHOSPHONATE SYNTHASE"/>
    <property type="match status" value="1"/>
</dbReference>
<feature type="region of interest" description="Disordered" evidence="2">
    <location>
        <begin position="114"/>
        <end position="160"/>
    </location>
</feature>
<dbReference type="GO" id="GO:0005829">
    <property type="term" value="C:cytosol"/>
    <property type="evidence" value="ECO:0007669"/>
    <property type="project" value="TreeGrafter"/>
</dbReference>
<dbReference type="InterPro" id="IPR001387">
    <property type="entry name" value="Cro/C1-type_HTH"/>
</dbReference>
<sequence>MSLGKTLKQIRREQGMTLAQLAAQVDSHVGNLSRIERDLTKPSLELLFRLAKSLDYHLADIFALSDESHYRDPEQLALNTVFISLLADDRDLLLEFAKLLKTRASRGPADLSEIALDASGERRSSGLDHAKPPRVDHKQPPDYKEKLDHKDKFDHHVKKP</sequence>
<dbReference type="PROSITE" id="PS50943">
    <property type="entry name" value="HTH_CROC1"/>
    <property type="match status" value="1"/>
</dbReference>
<reference evidence="5" key="1">
    <citation type="submission" date="2016-10" db="EMBL/GenBank/DDBJ databases">
        <authorList>
            <person name="Varghese N."/>
            <person name="Submissions S."/>
        </authorList>
    </citation>
    <scope>NUCLEOTIDE SEQUENCE [LARGE SCALE GENOMIC DNA]</scope>
    <source>
        <strain evidence="5">CGMCC 1.6981</strain>
    </source>
</reference>
<dbReference type="SUPFAM" id="SSF47413">
    <property type="entry name" value="lambda repressor-like DNA-binding domains"/>
    <property type="match status" value="1"/>
</dbReference>
<dbReference type="GO" id="GO:0003700">
    <property type="term" value="F:DNA-binding transcription factor activity"/>
    <property type="evidence" value="ECO:0007669"/>
    <property type="project" value="TreeGrafter"/>
</dbReference>
<dbReference type="AlphaFoldDB" id="A0A1I7KHC6"/>
<dbReference type="PANTHER" id="PTHR46797">
    <property type="entry name" value="HTH-TYPE TRANSCRIPTIONAL REGULATOR"/>
    <property type="match status" value="1"/>
</dbReference>
<dbReference type="STRING" id="463301.SAMN04487955_1214"/>
<dbReference type="CDD" id="cd00093">
    <property type="entry name" value="HTH_XRE"/>
    <property type="match status" value="1"/>
</dbReference>
<dbReference type="Proteomes" id="UP000198693">
    <property type="component" value="Unassembled WGS sequence"/>
</dbReference>
<name>A0A1I7KHC6_9GAMM</name>
<dbReference type="OrthoDB" id="7025825at2"/>
<gene>
    <name evidence="4" type="ORF">SAMN04487955_1214</name>
</gene>
<accession>A0A1I7KHC6</accession>
<protein>
    <submittedName>
        <fullName evidence="4">DNA-binding transcriptional regulator, XRE-family HTH domain</fullName>
    </submittedName>
</protein>
<evidence type="ECO:0000313" key="5">
    <source>
        <dbReference type="Proteomes" id="UP000198693"/>
    </source>
</evidence>
<dbReference type="EMBL" id="FPBP01000021">
    <property type="protein sequence ID" value="SFU96802.1"/>
    <property type="molecule type" value="Genomic_DNA"/>
</dbReference>
<proteinExistence type="predicted"/>
<dbReference type="InterPro" id="IPR010982">
    <property type="entry name" value="Lambda_DNA-bd_dom_sf"/>
</dbReference>
<keyword evidence="5" id="KW-1185">Reference proteome</keyword>
<dbReference type="InterPro" id="IPR050807">
    <property type="entry name" value="TransReg_Diox_bact_type"/>
</dbReference>